<evidence type="ECO:0000259" key="1">
    <source>
        <dbReference type="Pfam" id="PF06048"/>
    </source>
</evidence>
<organism evidence="2 3">
    <name type="scientific">Stenotrophomonas indicatrix</name>
    <dbReference type="NCBI Taxonomy" id="2045451"/>
    <lineage>
        <taxon>Bacteria</taxon>
        <taxon>Pseudomonadati</taxon>
        <taxon>Pseudomonadota</taxon>
        <taxon>Gammaproteobacteria</taxon>
        <taxon>Lysobacterales</taxon>
        <taxon>Lysobacteraceae</taxon>
        <taxon>Stenotrophomonas</taxon>
    </lineage>
</organism>
<keyword evidence="3" id="KW-1185">Reference proteome</keyword>
<accession>A0ABT8QG44</accession>
<sequence length="638" mass="68721">MNPDDPFIQSEGAARRHGSGALCMSNVTSVDFNDAAKDAGSGAVRSEIQTALRKGRGGGKRKSAPNGGDTAARVHYQLNETGVHYVGVTEDGEQAEPVFICSPLKVEAKTRNSQSEEWGRLLTWTDADGHPHQWAAPAEMLVGDPRDFVRQLAAGGVEMASHRNTMQRLLAYIMQERVDERARNVGVPGWHDGRYVLPNGQSFGDGQERLVYQHSGGLQHHYAAVGSLDDWRREVGRRCQDNSRLLLAVSAMFAGPLMHFTGATGGGFHLVGGSSSGKSTALRVAASVVGPPEYGREWRSTANGLEGVAVLHNDATLILDELAQIDPKQAGDAAYLLANGNGKSRANRSGEARAAARWRVLILSAGEVGLAQHMAEVGKQARAGQAVRLADVPAEIEGGHGVFERLHDAADGAGLSALLKDAAARTYGAPWPLWMSYLTQQDSPTLTAKLRQATDRFLADFVPDDASGEVRRVAERFAIVAFAGELASASPHRLTGWPKGEATRGVAACFQAWLQRRGGSGSADTDALFSRVRAFFEAHGDSRLEPMRLIDGALPVRDRAGFRRFDEVGITEYLVLQEAFIRELCTGFDARSAARTLAEAGWLKRSADGRPSQAVRISGLGTVRLYVFDSRKVHESGL</sequence>
<proteinExistence type="predicted"/>
<feature type="domain" description="DUF927" evidence="1">
    <location>
        <begin position="76"/>
        <end position="356"/>
    </location>
</feature>
<dbReference type="InterPro" id="IPR009270">
    <property type="entry name" value="DUF927"/>
</dbReference>
<dbReference type="InterPro" id="IPR017868">
    <property type="entry name" value="Filamin/ABP280_repeat-like"/>
</dbReference>
<dbReference type="RefSeq" id="WP_301869765.1">
    <property type="nucleotide sequence ID" value="NZ_JAUKNN010000031.1"/>
</dbReference>
<evidence type="ECO:0000313" key="3">
    <source>
        <dbReference type="Proteomes" id="UP001174315"/>
    </source>
</evidence>
<name>A0ABT8QG44_9GAMM</name>
<evidence type="ECO:0000313" key="2">
    <source>
        <dbReference type="EMBL" id="MDN8670274.1"/>
    </source>
</evidence>
<protein>
    <submittedName>
        <fullName evidence="2">DUF927 domain-containing protein</fullName>
    </submittedName>
</protein>
<comment type="caution">
    <text evidence="2">The sequence shown here is derived from an EMBL/GenBank/DDBJ whole genome shotgun (WGS) entry which is preliminary data.</text>
</comment>
<reference evidence="2" key="1">
    <citation type="submission" date="2023-07" db="EMBL/GenBank/DDBJ databases">
        <title>Stenotrophomonas isolates from soil.</title>
        <authorList>
            <person name="Sharma V."/>
            <person name="Zur-Pinska J."/>
            <person name="Hay A.G."/>
        </authorList>
    </citation>
    <scope>NUCLEOTIDE SEQUENCE</scope>
    <source>
        <strain evidence="2">C2</strain>
    </source>
</reference>
<dbReference type="Pfam" id="PF06048">
    <property type="entry name" value="DUF927"/>
    <property type="match status" value="1"/>
</dbReference>
<dbReference type="PROSITE" id="PS50194">
    <property type="entry name" value="FILAMIN_REPEAT"/>
    <property type="match status" value="1"/>
</dbReference>
<dbReference type="Proteomes" id="UP001174315">
    <property type="component" value="Unassembled WGS sequence"/>
</dbReference>
<gene>
    <name evidence="2" type="ORF">Q0S36_13100</name>
</gene>
<dbReference type="EMBL" id="JAUKNN010000031">
    <property type="protein sequence ID" value="MDN8670274.1"/>
    <property type="molecule type" value="Genomic_DNA"/>
</dbReference>